<evidence type="ECO:0000256" key="2">
    <source>
        <dbReference type="ARBA" id="ARBA00022833"/>
    </source>
</evidence>
<dbReference type="GO" id="GO:0008270">
    <property type="term" value="F:zinc ion binding"/>
    <property type="evidence" value="ECO:0007669"/>
    <property type="project" value="InterPro"/>
</dbReference>
<dbReference type="InterPro" id="IPR050129">
    <property type="entry name" value="Zn_alcohol_dh"/>
</dbReference>
<dbReference type="InterPro" id="IPR002328">
    <property type="entry name" value="ADH_Zn_CS"/>
</dbReference>
<dbReference type="InterPro" id="IPR013154">
    <property type="entry name" value="ADH-like_N"/>
</dbReference>
<dbReference type="Proteomes" id="UP000717696">
    <property type="component" value="Unassembled WGS sequence"/>
</dbReference>
<gene>
    <name evidence="6" type="ORF">B0J13DRAFT_613749</name>
</gene>
<dbReference type="Gene3D" id="3.40.50.720">
    <property type="entry name" value="NAD(P)-binding Rossmann-like Domain"/>
    <property type="match status" value="1"/>
</dbReference>
<dbReference type="Gene3D" id="3.90.180.10">
    <property type="entry name" value="Medium-chain alcohol dehydrogenases, catalytic domain"/>
    <property type="match status" value="1"/>
</dbReference>
<evidence type="ECO:0000313" key="7">
    <source>
        <dbReference type="Proteomes" id="UP000717696"/>
    </source>
</evidence>
<dbReference type="OrthoDB" id="1879366at2759"/>
<dbReference type="InterPro" id="IPR036291">
    <property type="entry name" value="NAD(P)-bd_dom_sf"/>
</dbReference>
<dbReference type="AlphaFoldDB" id="A0A9P9D789"/>
<dbReference type="SUPFAM" id="SSF50129">
    <property type="entry name" value="GroES-like"/>
    <property type="match status" value="1"/>
</dbReference>
<reference evidence="6" key="1">
    <citation type="journal article" date="2021" name="Nat. Commun.">
        <title>Genetic determinants of endophytism in the Arabidopsis root mycobiome.</title>
        <authorList>
            <person name="Mesny F."/>
            <person name="Miyauchi S."/>
            <person name="Thiergart T."/>
            <person name="Pickel B."/>
            <person name="Atanasova L."/>
            <person name="Karlsson M."/>
            <person name="Huettel B."/>
            <person name="Barry K.W."/>
            <person name="Haridas S."/>
            <person name="Chen C."/>
            <person name="Bauer D."/>
            <person name="Andreopoulos W."/>
            <person name="Pangilinan J."/>
            <person name="LaButti K."/>
            <person name="Riley R."/>
            <person name="Lipzen A."/>
            <person name="Clum A."/>
            <person name="Drula E."/>
            <person name="Henrissat B."/>
            <person name="Kohler A."/>
            <person name="Grigoriev I.V."/>
            <person name="Martin F.M."/>
            <person name="Hacquard S."/>
        </authorList>
    </citation>
    <scope>NUCLEOTIDE SEQUENCE</scope>
    <source>
        <strain evidence="6">MPI-CAGE-AT-0021</strain>
    </source>
</reference>
<protein>
    <submittedName>
        <fullName evidence="6">Chaperonin 10-like protein</fullName>
    </submittedName>
</protein>
<keyword evidence="7" id="KW-1185">Reference proteome</keyword>
<dbReference type="CDD" id="cd08254">
    <property type="entry name" value="hydroxyacyl_CoA_DH"/>
    <property type="match status" value="1"/>
</dbReference>
<evidence type="ECO:0000259" key="5">
    <source>
        <dbReference type="SMART" id="SM00829"/>
    </source>
</evidence>
<dbReference type="EMBL" id="JAGMUU010000044">
    <property type="protein sequence ID" value="KAH7113946.1"/>
    <property type="molecule type" value="Genomic_DNA"/>
</dbReference>
<feature type="domain" description="Enoyl reductase (ER)" evidence="5">
    <location>
        <begin position="21"/>
        <end position="354"/>
    </location>
</feature>
<sequence>MASTSPVQVPATMLVWRKHRGNSEPVFEEVPVPKVSPTGILCKMLASGVCRSDHSLLTIDKQASWFQEKYILGHEGCGQIIEIGSAVTDTALKVGDIVALHAVPGCGQNDCPECSRDLSQLCERGHHSGIGQDGFYAPFAAIDIRGAVKVPKGVSPEEAAVATDAVNTAYHAIKRRGEVKSSDTVFLFGLGGLGFNALQILIHMGPRIIVSDIRQERLDEAQRLGIASCDIVPIGTPPQEFVAKAGLEGRIDSVLDFVGTHQTFEDAQHIVRRGGKLLCIGSLDTENTIHMKIGTRKRLSYIFSYGGQVKDLEEVLDLIAAGSIKPQVETRKLRDFPDVLEALVKGEVRARIALTHNYIKTMH</sequence>
<evidence type="ECO:0000313" key="6">
    <source>
        <dbReference type="EMBL" id="KAH7113946.1"/>
    </source>
</evidence>
<comment type="cofactor">
    <cofactor evidence="4">
        <name>Zn(2+)</name>
        <dbReference type="ChEBI" id="CHEBI:29105"/>
    </cofactor>
</comment>
<keyword evidence="3" id="KW-0560">Oxidoreductase</keyword>
<accession>A0A9P9D789</accession>
<dbReference type="SUPFAM" id="SSF51735">
    <property type="entry name" value="NAD(P)-binding Rossmann-fold domains"/>
    <property type="match status" value="1"/>
</dbReference>
<keyword evidence="2 4" id="KW-0862">Zinc</keyword>
<comment type="similarity">
    <text evidence="4">Belongs to the zinc-containing alcohol dehydrogenase family.</text>
</comment>
<dbReference type="SMART" id="SM00829">
    <property type="entry name" value="PKS_ER"/>
    <property type="match status" value="1"/>
</dbReference>
<dbReference type="InterPro" id="IPR020843">
    <property type="entry name" value="ER"/>
</dbReference>
<evidence type="ECO:0000256" key="4">
    <source>
        <dbReference type="RuleBase" id="RU361277"/>
    </source>
</evidence>
<proteinExistence type="inferred from homology"/>
<evidence type="ECO:0000256" key="1">
    <source>
        <dbReference type="ARBA" id="ARBA00022723"/>
    </source>
</evidence>
<dbReference type="PANTHER" id="PTHR43401:SF5">
    <property type="entry name" value="ALCOHOL DEHYDROGENASE-RELATED"/>
    <property type="match status" value="1"/>
</dbReference>
<keyword evidence="1 4" id="KW-0479">Metal-binding</keyword>
<dbReference type="PANTHER" id="PTHR43401">
    <property type="entry name" value="L-THREONINE 3-DEHYDROGENASE"/>
    <property type="match status" value="1"/>
</dbReference>
<dbReference type="Pfam" id="PF08240">
    <property type="entry name" value="ADH_N"/>
    <property type="match status" value="1"/>
</dbReference>
<name>A0A9P9D789_9HYPO</name>
<dbReference type="InterPro" id="IPR011032">
    <property type="entry name" value="GroES-like_sf"/>
</dbReference>
<dbReference type="InterPro" id="IPR013149">
    <property type="entry name" value="ADH-like_C"/>
</dbReference>
<comment type="caution">
    <text evidence="6">The sequence shown here is derived from an EMBL/GenBank/DDBJ whole genome shotgun (WGS) entry which is preliminary data.</text>
</comment>
<organism evidence="6 7">
    <name type="scientific">Dactylonectria estremocensis</name>
    <dbReference type="NCBI Taxonomy" id="1079267"/>
    <lineage>
        <taxon>Eukaryota</taxon>
        <taxon>Fungi</taxon>
        <taxon>Dikarya</taxon>
        <taxon>Ascomycota</taxon>
        <taxon>Pezizomycotina</taxon>
        <taxon>Sordariomycetes</taxon>
        <taxon>Hypocreomycetidae</taxon>
        <taxon>Hypocreales</taxon>
        <taxon>Nectriaceae</taxon>
        <taxon>Dactylonectria</taxon>
    </lineage>
</organism>
<dbReference type="Pfam" id="PF00107">
    <property type="entry name" value="ADH_zinc_N"/>
    <property type="match status" value="1"/>
</dbReference>
<evidence type="ECO:0000256" key="3">
    <source>
        <dbReference type="ARBA" id="ARBA00023002"/>
    </source>
</evidence>
<dbReference type="PROSITE" id="PS00059">
    <property type="entry name" value="ADH_ZINC"/>
    <property type="match status" value="1"/>
</dbReference>
<dbReference type="GO" id="GO:0016491">
    <property type="term" value="F:oxidoreductase activity"/>
    <property type="evidence" value="ECO:0007669"/>
    <property type="project" value="UniProtKB-KW"/>
</dbReference>